<accession>A0A2S8FVC6</accession>
<proteinExistence type="predicted"/>
<evidence type="ECO:0000313" key="1">
    <source>
        <dbReference type="EMBL" id="PQO36136.1"/>
    </source>
</evidence>
<dbReference type="Proteomes" id="UP000238322">
    <property type="component" value="Unassembled WGS sequence"/>
</dbReference>
<dbReference type="AlphaFoldDB" id="A0A2S8FVC6"/>
<evidence type="ECO:0000313" key="2">
    <source>
        <dbReference type="Proteomes" id="UP000238322"/>
    </source>
</evidence>
<dbReference type="OrthoDB" id="280116at2"/>
<comment type="caution">
    <text evidence="1">The sequence shown here is derived from an EMBL/GenBank/DDBJ whole genome shotgun (WGS) entry which is preliminary data.</text>
</comment>
<dbReference type="EMBL" id="PUHY01000006">
    <property type="protein sequence ID" value="PQO36136.1"/>
    <property type="molecule type" value="Genomic_DNA"/>
</dbReference>
<protein>
    <submittedName>
        <fullName evidence="1">Uncharacterized protein</fullName>
    </submittedName>
</protein>
<sequence>MKAKFIRIFRTSSSERFLLHDNSDEELGMIDLHFLADNTVVGNLFLVAEKVDNEAGIRELLEQVDEQLVPAASFKDANLSFTVTQGELVGTFSSESEE</sequence>
<name>A0A2S8FVC6_9BACT</name>
<organism evidence="1 2">
    <name type="scientific">Blastopirellula marina</name>
    <dbReference type="NCBI Taxonomy" id="124"/>
    <lineage>
        <taxon>Bacteria</taxon>
        <taxon>Pseudomonadati</taxon>
        <taxon>Planctomycetota</taxon>
        <taxon>Planctomycetia</taxon>
        <taxon>Pirellulales</taxon>
        <taxon>Pirellulaceae</taxon>
        <taxon>Blastopirellula</taxon>
    </lineage>
</organism>
<gene>
    <name evidence="1" type="ORF">C5Y83_09465</name>
</gene>
<reference evidence="1 2" key="1">
    <citation type="submission" date="2018-02" db="EMBL/GenBank/DDBJ databases">
        <title>Comparative genomes isolates from brazilian mangrove.</title>
        <authorList>
            <person name="Araujo J.E."/>
            <person name="Taketani R.G."/>
            <person name="Silva M.C.P."/>
            <person name="Loureco M.V."/>
            <person name="Andreote F.D."/>
        </authorList>
    </citation>
    <scope>NUCLEOTIDE SEQUENCE [LARGE SCALE GENOMIC DNA]</scope>
    <source>
        <strain evidence="1 2">Hex-1 MGV</strain>
    </source>
</reference>
<dbReference type="RefSeq" id="WP_105329425.1">
    <property type="nucleotide sequence ID" value="NZ_PUHY01000006.1"/>
</dbReference>